<gene>
    <name evidence="2" type="ORF">GCM10023156_19500</name>
</gene>
<dbReference type="Gene3D" id="3.40.630.30">
    <property type="match status" value="1"/>
</dbReference>
<proteinExistence type="predicted"/>
<protein>
    <submittedName>
        <fullName evidence="2">N-acetyltransferase</fullName>
    </submittedName>
</protein>
<comment type="caution">
    <text evidence="2">The sequence shown here is derived from an EMBL/GenBank/DDBJ whole genome shotgun (WGS) entry which is preliminary data.</text>
</comment>
<dbReference type="PROSITE" id="PS51186">
    <property type="entry name" value="GNAT"/>
    <property type="match status" value="1"/>
</dbReference>
<feature type="domain" description="N-acetyltransferase" evidence="1">
    <location>
        <begin position="6"/>
        <end position="166"/>
    </location>
</feature>
<organism evidence="2 3">
    <name type="scientific">Novipirellula rosea</name>
    <dbReference type="NCBI Taxonomy" id="1031540"/>
    <lineage>
        <taxon>Bacteria</taxon>
        <taxon>Pseudomonadati</taxon>
        <taxon>Planctomycetota</taxon>
        <taxon>Planctomycetia</taxon>
        <taxon>Pirellulales</taxon>
        <taxon>Pirellulaceae</taxon>
        <taxon>Novipirellula</taxon>
    </lineage>
</organism>
<dbReference type="InterPro" id="IPR016181">
    <property type="entry name" value="Acyl_CoA_acyltransferase"/>
</dbReference>
<keyword evidence="3" id="KW-1185">Reference proteome</keyword>
<dbReference type="CDD" id="cd04301">
    <property type="entry name" value="NAT_SF"/>
    <property type="match status" value="1"/>
</dbReference>
<dbReference type="Pfam" id="PF00583">
    <property type="entry name" value="Acetyltransf_1"/>
    <property type="match status" value="1"/>
</dbReference>
<dbReference type="EMBL" id="BAABGA010000024">
    <property type="protein sequence ID" value="GAA4451526.1"/>
    <property type="molecule type" value="Genomic_DNA"/>
</dbReference>
<dbReference type="InterPro" id="IPR000182">
    <property type="entry name" value="GNAT_dom"/>
</dbReference>
<name>A0ABP8MLV6_9BACT</name>
<dbReference type="Proteomes" id="UP001500840">
    <property type="component" value="Unassembled WGS sequence"/>
</dbReference>
<sequence length="166" mass="18172">MTKHPHHCRTIIEADWPAILRIQSEVYYEFTPESEAVMRSKAIRGPGTSFVAVDQESEVIAYLLAHPYPPNRTAVLGTAEPSSSISTDNLFVHDLAVQKASAGRGVAQALFSQLTKVACTEGFRSMSLVAVQQAASFWTKMGFIPSKQATINDSYTGDATFMSRDL</sequence>
<evidence type="ECO:0000259" key="1">
    <source>
        <dbReference type="PROSITE" id="PS51186"/>
    </source>
</evidence>
<accession>A0ABP8MLV6</accession>
<evidence type="ECO:0000313" key="2">
    <source>
        <dbReference type="EMBL" id="GAA4451526.1"/>
    </source>
</evidence>
<reference evidence="3" key="1">
    <citation type="journal article" date="2019" name="Int. J. Syst. Evol. Microbiol.">
        <title>The Global Catalogue of Microorganisms (GCM) 10K type strain sequencing project: providing services to taxonomists for standard genome sequencing and annotation.</title>
        <authorList>
            <consortium name="The Broad Institute Genomics Platform"/>
            <consortium name="The Broad Institute Genome Sequencing Center for Infectious Disease"/>
            <person name="Wu L."/>
            <person name="Ma J."/>
        </authorList>
    </citation>
    <scope>NUCLEOTIDE SEQUENCE [LARGE SCALE GENOMIC DNA]</scope>
    <source>
        <strain evidence="3">JCM 17759</strain>
    </source>
</reference>
<dbReference type="RefSeq" id="WP_345321532.1">
    <property type="nucleotide sequence ID" value="NZ_BAABGA010000024.1"/>
</dbReference>
<dbReference type="SUPFAM" id="SSF55729">
    <property type="entry name" value="Acyl-CoA N-acyltransferases (Nat)"/>
    <property type="match status" value="1"/>
</dbReference>
<evidence type="ECO:0000313" key="3">
    <source>
        <dbReference type="Proteomes" id="UP001500840"/>
    </source>
</evidence>